<dbReference type="GO" id="GO:0019148">
    <property type="term" value="F:D-cysteine desulfhydrase activity"/>
    <property type="evidence" value="ECO:0007669"/>
    <property type="project" value="TreeGrafter"/>
</dbReference>
<gene>
    <name evidence="7" type="ORF">Q4490_09950</name>
</gene>
<sequence>MTNPTFNVLPSEPLDAYRRLYEETDLPMNVERLEHALFLKKRLSVCVVRVDQVHPQISGNKWFKLKYNLKAAIEQGASCIISFGGAYSNHLHALAYACHCLGLHSVGVVRGEPVDNPMLIDAKAWGMRLHFVNRETYRLRAEPAWLNALPSLVGDGFILPEGGSSALAVKGVGELMQQINNVEPALDYVVCACGTGGTLAGLVSTAAKTVVQGIPVLKGAGFLHDDISALLLASGHERTASKWELDLFGHYGGYGKMNADHIAVMKQLEDDFSLSLDPVYTAKLFRRFMEKVENDDYPEGSRIALVHTGGLQGRRSIT</sequence>
<dbReference type="InterPro" id="IPR027278">
    <property type="entry name" value="ACCD_DCysDesulf"/>
</dbReference>
<evidence type="ECO:0000313" key="7">
    <source>
        <dbReference type="EMBL" id="MDO6453886.1"/>
    </source>
</evidence>
<feature type="domain" description="Tryptophan synthase beta chain-like PALP" evidence="6">
    <location>
        <begin position="39"/>
        <end position="309"/>
    </location>
</feature>
<evidence type="ECO:0000259" key="6">
    <source>
        <dbReference type="Pfam" id="PF00291"/>
    </source>
</evidence>
<dbReference type="AlphaFoldDB" id="A0AAW7XJJ8"/>
<comment type="cofactor">
    <cofactor evidence="1">
        <name>pyridoxal 5'-phosphate</name>
        <dbReference type="ChEBI" id="CHEBI:597326"/>
    </cofactor>
</comment>
<reference evidence="7" key="1">
    <citation type="submission" date="2023-07" db="EMBL/GenBank/DDBJ databases">
        <title>Genome content predicts the carbon catabolic preferences of heterotrophic bacteria.</title>
        <authorList>
            <person name="Gralka M."/>
        </authorList>
    </citation>
    <scope>NUCLEOTIDE SEQUENCE</scope>
    <source>
        <strain evidence="7">I2M16</strain>
    </source>
</reference>
<comment type="caution">
    <text evidence="7">The sequence shown here is derived from an EMBL/GenBank/DDBJ whole genome shotgun (WGS) entry which is preliminary data.</text>
</comment>
<evidence type="ECO:0000256" key="2">
    <source>
        <dbReference type="ARBA" id="ARBA00008639"/>
    </source>
</evidence>
<feature type="active site" description="Nucleophile" evidence="4">
    <location>
        <position position="88"/>
    </location>
</feature>
<dbReference type="PANTHER" id="PTHR43780:SF2">
    <property type="entry name" value="1-AMINOCYCLOPROPANE-1-CARBOXYLATE DEAMINASE-RELATED"/>
    <property type="match status" value="1"/>
</dbReference>
<dbReference type="Pfam" id="PF00291">
    <property type="entry name" value="PALP"/>
    <property type="match status" value="1"/>
</dbReference>
<dbReference type="PIRSF" id="PIRSF006278">
    <property type="entry name" value="ACCD_DCysDesulf"/>
    <property type="match status" value="1"/>
</dbReference>
<feature type="modified residue" description="N6-(pyridoxal phosphate)lysine" evidence="5">
    <location>
        <position position="61"/>
    </location>
</feature>
<organism evidence="7 8">
    <name type="scientific">Neptunomonas phycophila</name>
    <dbReference type="NCBI Taxonomy" id="1572645"/>
    <lineage>
        <taxon>Bacteria</taxon>
        <taxon>Pseudomonadati</taxon>
        <taxon>Pseudomonadota</taxon>
        <taxon>Gammaproteobacteria</taxon>
        <taxon>Oceanospirillales</taxon>
        <taxon>Oceanospirillaceae</taxon>
        <taxon>Neptunomonas</taxon>
    </lineage>
</organism>
<dbReference type="Proteomes" id="UP001169862">
    <property type="component" value="Unassembled WGS sequence"/>
</dbReference>
<dbReference type="PANTHER" id="PTHR43780">
    <property type="entry name" value="1-AMINOCYCLOPROPANE-1-CARBOXYLATE DEAMINASE-RELATED"/>
    <property type="match status" value="1"/>
</dbReference>
<dbReference type="EMBL" id="JAUOPG010000006">
    <property type="protein sequence ID" value="MDO6453886.1"/>
    <property type="molecule type" value="Genomic_DNA"/>
</dbReference>
<name>A0AAW7XJJ8_9GAMM</name>
<evidence type="ECO:0000256" key="5">
    <source>
        <dbReference type="PIRSR" id="PIRSR006278-2"/>
    </source>
</evidence>
<comment type="similarity">
    <text evidence="2">Belongs to the ACC deaminase/D-cysteine desulfhydrase family.</text>
</comment>
<keyword evidence="3 5" id="KW-0663">Pyridoxal phosphate</keyword>
<proteinExistence type="inferred from homology"/>
<protein>
    <submittedName>
        <fullName evidence="7">Pyridoxal-phosphate dependent enzyme</fullName>
    </submittedName>
</protein>
<dbReference type="InterPro" id="IPR001926">
    <property type="entry name" value="TrpB-like_PALP"/>
</dbReference>
<dbReference type="InterPro" id="IPR036052">
    <property type="entry name" value="TrpB-like_PALP_sf"/>
</dbReference>
<evidence type="ECO:0000313" key="8">
    <source>
        <dbReference type="Proteomes" id="UP001169862"/>
    </source>
</evidence>
<dbReference type="RefSeq" id="WP_303550263.1">
    <property type="nucleotide sequence ID" value="NZ_JAUOPG010000006.1"/>
</dbReference>
<dbReference type="Gene3D" id="3.40.50.1100">
    <property type="match status" value="2"/>
</dbReference>
<evidence type="ECO:0000256" key="1">
    <source>
        <dbReference type="ARBA" id="ARBA00001933"/>
    </source>
</evidence>
<evidence type="ECO:0000256" key="4">
    <source>
        <dbReference type="PIRSR" id="PIRSR006278-1"/>
    </source>
</evidence>
<dbReference type="SUPFAM" id="SSF53686">
    <property type="entry name" value="Tryptophan synthase beta subunit-like PLP-dependent enzymes"/>
    <property type="match status" value="1"/>
</dbReference>
<accession>A0AAW7XJJ8</accession>
<evidence type="ECO:0000256" key="3">
    <source>
        <dbReference type="ARBA" id="ARBA00022898"/>
    </source>
</evidence>